<proteinExistence type="predicted"/>
<dbReference type="InterPro" id="IPR000477">
    <property type="entry name" value="RT_dom"/>
</dbReference>
<evidence type="ECO:0000313" key="4">
    <source>
        <dbReference type="RefSeq" id="XP_038972279.1"/>
    </source>
</evidence>
<dbReference type="RefSeq" id="XP_038972279.1">
    <property type="nucleotide sequence ID" value="XM_039116351.1"/>
</dbReference>
<dbReference type="Gene3D" id="3.60.10.10">
    <property type="entry name" value="Endonuclease/exonuclease/phosphatase"/>
    <property type="match status" value="1"/>
</dbReference>
<dbReference type="Pfam" id="PF00078">
    <property type="entry name" value="RVT_1"/>
    <property type="match status" value="1"/>
</dbReference>
<evidence type="ECO:0000259" key="2">
    <source>
        <dbReference type="PROSITE" id="PS50878"/>
    </source>
</evidence>
<evidence type="ECO:0000313" key="3">
    <source>
        <dbReference type="Proteomes" id="UP000228380"/>
    </source>
</evidence>
<dbReference type="InterPro" id="IPR043502">
    <property type="entry name" value="DNA/RNA_pol_sf"/>
</dbReference>
<accession>A0A8B8ZKT4</accession>
<dbReference type="Pfam" id="PF13966">
    <property type="entry name" value="zf-RVT"/>
    <property type="match status" value="1"/>
</dbReference>
<dbReference type="PANTHER" id="PTHR33116">
    <property type="entry name" value="REVERSE TRANSCRIPTASE ZINC-BINDING DOMAIN-CONTAINING PROTEIN-RELATED-RELATED"/>
    <property type="match status" value="1"/>
</dbReference>
<feature type="compositionally biased region" description="Polar residues" evidence="1">
    <location>
        <begin position="1427"/>
        <end position="1437"/>
    </location>
</feature>
<dbReference type="OrthoDB" id="10044729at2759"/>
<feature type="region of interest" description="Disordered" evidence="1">
    <location>
        <begin position="1404"/>
        <end position="1437"/>
    </location>
</feature>
<name>A0A8B8ZKT4_PHODC</name>
<dbReference type="SUPFAM" id="SSF56219">
    <property type="entry name" value="DNase I-like"/>
    <property type="match status" value="1"/>
</dbReference>
<feature type="domain" description="Reverse transcriptase" evidence="2">
    <location>
        <begin position="530"/>
        <end position="811"/>
    </location>
</feature>
<dbReference type="CDD" id="cd01650">
    <property type="entry name" value="RT_nLTR_like"/>
    <property type="match status" value="1"/>
</dbReference>
<dbReference type="KEGG" id="pda:120104723"/>
<dbReference type="InterPro" id="IPR036691">
    <property type="entry name" value="Endo/exonu/phosph_ase_sf"/>
</dbReference>
<dbReference type="PANTHER" id="PTHR33116:SF78">
    <property type="entry name" value="OS12G0587133 PROTEIN"/>
    <property type="match status" value="1"/>
</dbReference>
<dbReference type="Proteomes" id="UP000228380">
    <property type="component" value="Unplaced"/>
</dbReference>
<gene>
    <name evidence="4" type="primary">LOC120104723</name>
</gene>
<dbReference type="InterPro" id="IPR026960">
    <property type="entry name" value="RVT-Znf"/>
</dbReference>
<dbReference type="SUPFAM" id="SSF56672">
    <property type="entry name" value="DNA/RNA polymerases"/>
    <property type="match status" value="1"/>
</dbReference>
<feature type="region of interest" description="Disordered" evidence="1">
    <location>
        <begin position="35"/>
        <end position="54"/>
    </location>
</feature>
<reference evidence="4" key="1">
    <citation type="submission" date="2025-08" db="UniProtKB">
        <authorList>
            <consortium name="RefSeq"/>
        </authorList>
    </citation>
    <scope>IDENTIFICATION</scope>
    <source>
        <tissue evidence="4">Young leaves</tissue>
    </source>
</reference>
<keyword evidence="3" id="KW-1185">Reference proteome</keyword>
<evidence type="ECO:0000256" key="1">
    <source>
        <dbReference type="SAM" id="MobiDB-lite"/>
    </source>
</evidence>
<dbReference type="PROSITE" id="PS50878">
    <property type="entry name" value="RT_POL"/>
    <property type="match status" value="1"/>
</dbReference>
<feature type="compositionally biased region" description="Basic residues" evidence="1">
    <location>
        <begin position="1413"/>
        <end position="1425"/>
    </location>
</feature>
<protein>
    <submittedName>
        <fullName evidence="4">Uncharacterized protein LOC120104723</fullName>
    </submittedName>
</protein>
<sequence>MAEAPPLGGGTDHSTAVQRVRAAVMGAIAVASGEEGRDCRGAEPEGGSVTLGEDGGAAKPSFMSTFKRLVQVHSPEICFLCETRLSGDGLSRLRRRMERDWETYAVDSQGLSGGILVLWRRGVGTVDVFHNCSQQVIMIVSRPDAAPWVLCGVYASTDHRARRVLWQEITNLTAQGIPAVAISDFNCIQSENEKRGGAAFTDRVDRREFRDFVSRNGLVDLGFSGPQFTWCNNQLGSARVWERLDRAFATPDWILRFPTGRVSHLPRIASDHCPLLLSTSSGPTHCSPFHFEKVWLSYPQSWDIVRDAWRAPVHGDAMQRVSRKLELTKRRLRRWNREVVGDIFRRLEGVETSIAELQRKEDLGGVLPEDDMADLRGLLATHHSLLRQHEIFWRQKSRVQWVSEGDRNTRFFHRSTVIRRLRSMIHSLRDGSGHRVEGEPAIRQVLLDFFRSRWTEDEEATDGDPSLTVDAGICDAESVSLTRQVSAQEVQEAVWALAVDKAPGPDGFPPFFFRQYWGIIRLAVVEAIQCFFAHAAMPVDWKATFITLIPKRQNAAEPCHFRPISLCTTLYKVVARIMVGRMKPLLPGIICQEQGAFVAGRNISHNVMLAQEMMWDLWRASKRHCLMAVKLDMERAYDRIRWSFLQRALEAYGFPRQWIGWVMGCVREPRFSILINGTPTPFFESSIGLRQGCPLSPYLFIICADVLSRSLQRACASRELEAYVPAMGAHPLTHLLFADDCLLMARARTSAARVLRRVVAAYCAASGQRVNFSKSTISFSPSTESGVRQEIRGILQIPEQEGTLTYLGVPTIGRRLWVVECSGLVQRVQSRLEGWRASSLSMMGRVTLVRAALGSIPVYLMANTVVPKSVLLRIERLLRNFLWGSYGGGHGVHLVAWEQVCRPTSEGGLGVQSLIERREAFIARHAARFILEPHGFWSQVMAARYGRGASGVAQSGRRVSFMWREIGRYLPSVSAHIRCLIGDGRSIDVTGDSWVDSLPLSSWPTMFDTEAAEGLRVCDLLAPGGAEWDEARLRLLFGVHLSARIRSLLLPGCGGPDVRVWGTSSRASVRLRDLTRAIQPEHEPGPDSTWIWRSGLHPRVALFLWKVFWDRLPTRAELSRRGWGIPAECGTCGAEESVDHVIFQCTWARSTWQWAGIPQEARSERLQFLRVIRQWLASLQTREEGIRATCTALQIWLARNARTLVLNASSLSSQLFVIETLTENNYVRWKRDIEIALGLLGLDFALEELPSKPTYKSTVESKAEYVKWERIIKHSISNSTIPDNDNAKNFLDAIAQRFVESDKAETGDLMDKFMSIKYDGTCGVREYIMKMLYISSKLEAFKVSIAEHFLIYHALNSISSQFNQLKIAYNAQCDKWDLNDLIAVCAQEEYRMRRETVETVQLTYQPSQNKGSSHNHKAKFHKGNKPHYNQQNRGSRG</sequence>
<organism evidence="3 4">
    <name type="scientific">Phoenix dactylifera</name>
    <name type="common">Date palm</name>
    <dbReference type="NCBI Taxonomy" id="42345"/>
    <lineage>
        <taxon>Eukaryota</taxon>
        <taxon>Viridiplantae</taxon>
        <taxon>Streptophyta</taxon>
        <taxon>Embryophyta</taxon>
        <taxon>Tracheophyta</taxon>
        <taxon>Spermatophyta</taxon>
        <taxon>Magnoliopsida</taxon>
        <taxon>Liliopsida</taxon>
        <taxon>Arecaceae</taxon>
        <taxon>Coryphoideae</taxon>
        <taxon>Phoeniceae</taxon>
        <taxon>Phoenix</taxon>
    </lineage>
</organism>
<dbReference type="GeneID" id="120104723"/>